<evidence type="ECO:0000313" key="1">
    <source>
        <dbReference type="EMBL" id="MFD1315937.1"/>
    </source>
</evidence>
<comment type="caution">
    <text evidence="1">The sequence shown here is derived from an EMBL/GenBank/DDBJ whole genome shotgun (WGS) entry which is preliminary data.</text>
</comment>
<dbReference type="SUPFAM" id="SSF52374">
    <property type="entry name" value="Nucleotidylyl transferase"/>
    <property type="match status" value="1"/>
</dbReference>
<organism evidence="1 2">
    <name type="scientific">Namhaeicola litoreus</name>
    <dbReference type="NCBI Taxonomy" id="1052145"/>
    <lineage>
        <taxon>Bacteria</taxon>
        <taxon>Pseudomonadati</taxon>
        <taxon>Bacteroidota</taxon>
        <taxon>Flavobacteriia</taxon>
        <taxon>Flavobacteriales</taxon>
        <taxon>Flavobacteriaceae</taxon>
        <taxon>Namhaeicola</taxon>
    </lineage>
</organism>
<dbReference type="RefSeq" id="WP_377178585.1">
    <property type="nucleotide sequence ID" value="NZ_JBHTMY010000003.1"/>
</dbReference>
<evidence type="ECO:0000313" key="2">
    <source>
        <dbReference type="Proteomes" id="UP001597201"/>
    </source>
</evidence>
<proteinExistence type="predicted"/>
<protein>
    <submittedName>
        <fullName evidence="1">TonB-dependent receptor</fullName>
    </submittedName>
</protein>
<dbReference type="EMBL" id="JBHTMY010000003">
    <property type="protein sequence ID" value="MFD1315937.1"/>
    <property type="molecule type" value="Genomic_DNA"/>
</dbReference>
<gene>
    <name evidence="1" type="ORF">ACFQ39_09940</name>
</gene>
<keyword evidence="1" id="KW-0675">Receptor</keyword>
<reference evidence="2" key="1">
    <citation type="journal article" date="2019" name="Int. J. Syst. Evol. Microbiol.">
        <title>The Global Catalogue of Microorganisms (GCM) 10K type strain sequencing project: providing services to taxonomists for standard genome sequencing and annotation.</title>
        <authorList>
            <consortium name="The Broad Institute Genomics Platform"/>
            <consortium name="The Broad Institute Genome Sequencing Center for Infectious Disease"/>
            <person name="Wu L."/>
            <person name="Ma J."/>
        </authorList>
    </citation>
    <scope>NUCLEOTIDE SEQUENCE [LARGE SCALE GENOMIC DNA]</scope>
    <source>
        <strain evidence="2">CCUG 61485</strain>
    </source>
</reference>
<sequence>MAALKGDTELEHALTLKQKALQINLNEHIYGTFAEIGAGQETVRHFFRAGGASGTIAKAMSAYDKEFSDAIYGVEPDRRYVTESRLRKMLTHEMDLIEHRIDREKHPHKLFFTYANTVTTIDFAKQFKGHGWVGIKFQMDPLEDYNEIVIHCRFKETDSRLQQETLGMLGVNLIYGAFYINDKPKEMIESFYDNIHKDSVEIDMVDFSGPRFMYVDNRLMSLYLVKNGMTNAVMFNPNGNNLLPAQVLYKKNILAFRGSFRPVTKVNLDIFEKSKQLFFAEKRVDEKNTQTIFEMTLANLISEGGKINERDFLDRAELLCSLGQTVMITNFQEYYKLVEYFSEFTKARMGLAMGVYNLIQIFDEKYYRHLSGGILEAFGKLFYKDLKIYLYPLMDIETGEIITSESLKVHPRMKELYKYFKFNGRIVDVDNYNPEILDVYSRTAFKMIAQGKKGWEDMLPPGVPEIIKSKRLFGYNPRRVEKAAK</sequence>
<keyword evidence="2" id="KW-1185">Reference proteome</keyword>
<name>A0ABW3Y4E0_9FLAO</name>
<accession>A0ABW3Y4E0</accession>
<dbReference type="Proteomes" id="UP001597201">
    <property type="component" value="Unassembled WGS sequence"/>
</dbReference>